<sequence length="113" mass="12615">MEPREIILKAFEGGKPERMPVTLFGGGMWSIHNWGSTFEDLATDAEKMTRMLVDMSEKLQSDVVYAGSGYNNFHTSALGGKIKYPEMGAPELEEAFIRSEEDLAKLNIEDIVV</sequence>
<feature type="domain" description="Uroporphyrinogen decarboxylase (URO-D)" evidence="1">
    <location>
        <begin position="3"/>
        <end position="110"/>
    </location>
</feature>
<comment type="caution">
    <text evidence="2">The sequence shown here is derived from an EMBL/GenBank/DDBJ whole genome shotgun (WGS) entry which is preliminary data.</text>
</comment>
<protein>
    <recommendedName>
        <fullName evidence="1">Uroporphyrinogen decarboxylase (URO-D) domain-containing protein</fullName>
    </recommendedName>
</protein>
<reference evidence="2" key="1">
    <citation type="journal article" date="2015" name="Nature">
        <title>Complex archaea that bridge the gap between prokaryotes and eukaryotes.</title>
        <authorList>
            <person name="Spang A."/>
            <person name="Saw J.H."/>
            <person name="Jorgensen S.L."/>
            <person name="Zaremba-Niedzwiedzka K."/>
            <person name="Martijn J."/>
            <person name="Lind A.E."/>
            <person name="van Eijk R."/>
            <person name="Schleper C."/>
            <person name="Guy L."/>
            <person name="Ettema T.J."/>
        </authorList>
    </citation>
    <scope>NUCLEOTIDE SEQUENCE</scope>
</reference>
<organism evidence="2">
    <name type="scientific">marine sediment metagenome</name>
    <dbReference type="NCBI Taxonomy" id="412755"/>
    <lineage>
        <taxon>unclassified sequences</taxon>
        <taxon>metagenomes</taxon>
        <taxon>ecological metagenomes</taxon>
    </lineage>
</organism>
<dbReference type="Pfam" id="PF01208">
    <property type="entry name" value="URO-D"/>
    <property type="match status" value="1"/>
</dbReference>
<accession>A0A0F9EB20</accession>
<gene>
    <name evidence="2" type="ORF">LCGC14_2097640</name>
</gene>
<dbReference type="PANTHER" id="PTHR47099:SF1">
    <property type="entry name" value="METHYLCOBAMIDE:COM METHYLTRANSFERASE MTBA"/>
    <property type="match status" value="1"/>
</dbReference>
<dbReference type="GO" id="GO:0006779">
    <property type="term" value="P:porphyrin-containing compound biosynthetic process"/>
    <property type="evidence" value="ECO:0007669"/>
    <property type="project" value="InterPro"/>
</dbReference>
<dbReference type="PANTHER" id="PTHR47099">
    <property type="entry name" value="METHYLCOBAMIDE:COM METHYLTRANSFERASE MTBA"/>
    <property type="match status" value="1"/>
</dbReference>
<dbReference type="Gene3D" id="3.20.20.210">
    <property type="match status" value="1"/>
</dbReference>
<dbReference type="InterPro" id="IPR000257">
    <property type="entry name" value="Uroporphyrinogen_deCOase"/>
</dbReference>
<dbReference type="SUPFAM" id="SSF51726">
    <property type="entry name" value="UROD/MetE-like"/>
    <property type="match status" value="1"/>
</dbReference>
<name>A0A0F9EB20_9ZZZZ</name>
<dbReference type="GO" id="GO:0004853">
    <property type="term" value="F:uroporphyrinogen decarboxylase activity"/>
    <property type="evidence" value="ECO:0007669"/>
    <property type="project" value="InterPro"/>
</dbReference>
<proteinExistence type="predicted"/>
<dbReference type="EMBL" id="LAZR01025671">
    <property type="protein sequence ID" value="KKL71164.1"/>
    <property type="molecule type" value="Genomic_DNA"/>
</dbReference>
<evidence type="ECO:0000259" key="1">
    <source>
        <dbReference type="Pfam" id="PF01208"/>
    </source>
</evidence>
<dbReference type="AlphaFoldDB" id="A0A0F9EB20"/>
<dbReference type="InterPro" id="IPR038071">
    <property type="entry name" value="UROD/MetE-like_sf"/>
</dbReference>
<dbReference type="InterPro" id="IPR052024">
    <property type="entry name" value="Methanogen_methyltrans"/>
</dbReference>
<evidence type="ECO:0000313" key="2">
    <source>
        <dbReference type="EMBL" id="KKL71164.1"/>
    </source>
</evidence>